<dbReference type="Pfam" id="PF00528">
    <property type="entry name" value="BPD_transp_1"/>
    <property type="match status" value="1"/>
</dbReference>
<evidence type="ECO:0000256" key="7">
    <source>
        <dbReference type="RuleBase" id="RU363032"/>
    </source>
</evidence>
<dbReference type="PROSITE" id="PS50928">
    <property type="entry name" value="ABC_TM1"/>
    <property type="match status" value="1"/>
</dbReference>
<evidence type="ECO:0000259" key="8">
    <source>
        <dbReference type="PROSITE" id="PS50928"/>
    </source>
</evidence>
<comment type="subcellular location">
    <subcellularLocation>
        <location evidence="1 7">Cell membrane</location>
        <topology evidence="1 7">Multi-pass membrane protein</topology>
    </subcellularLocation>
</comment>
<dbReference type="RefSeq" id="WP_073538093.1">
    <property type="nucleotide sequence ID" value="NZ_CP018335.1"/>
</dbReference>
<dbReference type="EMBL" id="CP018335">
    <property type="protein sequence ID" value="APM38421.1"/>
    <property type="molecule type" value="Genomic_DNA"/>
</dbReference>
<dbReference type="OrthoDB" id="9796361at2"/>
<accession>A0A1L5F5X9</accession>
<keyword evidence="6 7" id="KW-0472">Membrane</keyword>
<feature type="transmembrane region" description="Helical" evidence="7">
    <location>
        <begin position="51"/>
        <end position="69"/>
    </location>
</feature>
<feature type="transmembrane region" description="Helical" evidence="7">
    <location>
        <begin position="197"/>
        <end position="216"/>
    </location>
</feature>
<organism evidence="9 10">
    <name type="scientific">Clostridium kluyveri</name>
    <dbReference type="NCBI Taxonomy" id="1534"/>
    <lineage>
        <taxon>Bacteria</taxon>
        <taxon>Bacillati</taxon>
        <taxon>Bacillota</taxon>
        <taxon>Clostridia</taxon>
        <taxon>Eubacteriales</taxon>
        <taxon>Clostridiaceae</taxon>
        <taxon>Clostridium</taxon>
    </lineage>
</organism>
<dbReference type="InterPro" id="IPR000515">
    <property type="entry name" value="MetI-like"/>
</dbReference>
<name>A0A1L5F5X9_CLOKL</name>
<evidence type="ECO:0000313" key="10">
    <source>
        <dbReference type="Proteomes" id="UP000184604"/>
    </source>
</evidence>
<reference evidence="9 10" key="1">
    <citation type="submission" date="2016-12" db="EMBL/GenBank/DDBJ databases">
        <title>Complete genome sequence of Clostridium kluyveri JZZ isolated from the pit mud of a Chinese flavor liquor-making factory.</title>
        <authorList>
            <person name="Wang Y."/>
        </authorList>
    </citation>
    <scope>NUCLEOTIDE SEQUENCE [LARGE SCALE GENOMIC DNA]</scope>
    <source>
        <strain evidence="9 10">JZZ</strain>
    </source>
</reference>
<dbReference type="PANTHER" id="PTHR30151">
    <property type="entry name" value="ALKANE SULFONATE ABC TRANSPORTER-RELATED, MEMBRANE SUBUNIT"/>
    <property type="match status" value="1"/>
</dbReference>
<comment type="similarity">
    <text evidence="7">Belongs to the binding-protein-dependent transport system permease family.</text>
</comment>
<gene>
    <name evidence="9" type="ORF">BS101_06560</name>
</gene>
<dbReference type="Proteomes" id="UP000184604">
    <property type="component" value="Chromosome"/>
</dbReference>
<keyword evidence="4 7" id="KW-0812">Transmembrane</keyword>
<feature type="transmembrane region" description="Helical" evidence="7">
    <location>
        <begin position="12"/>
        <end position="31"/>
    </location>
</feature>
<protein>
    <submittedName>
        <fullName evidence="9">ABC transporter permease</fullName>
    </submittedName>
</protein>
<evidence type="ECO:0000256" key="6">
    <source>
        <dbReference type="ARBA" id="ARBA00023136"/>
    </source>
</evidence>
<evidence type="ECO:0000256" key="3">
    <source>
        <dbReference type="ARBA" id="ARBA00022475"/>
    </source>
</evidence>
<feature type="transmembrane region" description="Helical" evidence="7">
    <location>
        <begin position="76"/>
        <end position="96"/>
    </location>
</feature>
<feature type="transmembrane region" description="Helical" evidence="7">
    <location>
        <begin position="228"/>
        <end position="247"/>
    </location>
</feature>
<keyword evidence="3" id="KW-1003">Cell membrane</keyword>
<dbReference type="InterPro" id="IPR035906">
    <property type="entry name" value="MetI-like_sf"/>
</dbReference>
<proteinExistence type="inferred from homology"/>
<feature type="transmembrane region" description="Helical" evidence="7">
    <location>
        <begin position="278"/>
        <end position="296"/>
    </location>
</feature>
<dbReference type="Gene3D" id="1.10.3720.10">
    <property type="entry name" value="MetI-like"/>
    <property type="match status" value="1"/>
</dbReference>
<keyword evidence="5 7" id="KW-1133">Transmembrane helix</keyword>
<evidence type="ECO:0000256" key="5">
    <source>
        <dbReference type="ARBA" id="ARBA00022989"/>
    </source>
</evidence>
<feature type="transmembrane region" description="Helical" evidence="7">
    <location>
        <begin position="116"/>
        <end position="144"/>
    </location>
</feature>
<evidence type="ECO:0000313" key="9">
    <source>
        <dbReference type="EMBL" id="APM38421.1"/>
    </source>
</evidence>
<dbReference type="GO" id="GO:0055085">
    <property type="term" value="P:transmembrane transport"/>
    <property type="evidence" value="ECO:0007669"/>
    <property type="project" value="InterPro"/>
</dbReference>
<keyword evidence="2 7" id="KW-0813">Transport</keyword>
<sequence length="358" mass="40857">MNKVEKYNSYIQYYILRYLGVAVFLLLWEVFPKVGVLDSQFVPPLSKVLEQVYNLWFHNGLFIHIMVSLWRVLIGLSIAIVISVPLGFLLGGWFTGIADIFDPLFRILSQVNPFSLMPVFILFFGIGEGAKLAVVTWVCIWPLLYNTISGVRRVDPILIKTALSMKINNLDMARKVLLPGAKPSIFLGLRLGVEMSFFMLIAAEMIGATAGVGWLFHNSAMNNQIPRMYAAGICVVILGIILNRFLIYIQNKVFFWKESTHIFSFAKWKNVVTKFKKAEIVTIVLSLIVIIGVGTYQVKLAQYSDSGGNIHMDMNKDTKNMKEHMNMDKDDKEMEKHMDMNKNNKDMEEHMHMDKDGK</sequence>
<dbReference type="SUPFAM" id="SSF161098">
    <property type="entry name" value="MetI-like"/>
    <property type="match status" value="1"/>
</dbReference>
<dbReference type="CDD" id="cd06261">
    <property type="entry name" value="TM_PBP2"/>
    <property type="match status" value="1"/>
</dbReference>
<feature type="domain" description="ABC transmembrane type-1" evidence="8">
    <location>
        <begin position="65"/>
        <end position="246"/>
    </location>
</feature>
<evidence type="ECO:0000256" key="2">
    <source>
        <dbReference type="ARBA" id="ARBA00022448"/>
    </source>
</evidence>
<evidence type="ECO:0000256" key="1">
    <source>
        <dbReference type="ARBA" id="ARBA00004651"/>
    </source>
</evidence>
<dbReference type="GO" id="GO:0005886">
    <property type="term" value="C:plasma membrane"/>
    <property type="evidence" value="ECO:0007669"/>
    <property type="project" value="UniProtKB-SubCell"/>
</dbReference>
<dbReference type="AlphaFoldDB" id="A0A1L5F5X9"/>
<evidence type="ECO:0000256" key="4">
    <source>
        <dbReference type="ARBA" id="ARBA00022692"/>
    </source>
</evidence>
<dbReference type="PANTHER" id="PTHR30151:SF0">
    <property type="entry name" value="ABC TRANSPORTER PERMEASE PROTEIN MJ0413-RELATED"/>
    <property type="match status" value="1"/>
</dbReference>